<dbReference type="InterPro" id="IPR008692">
    <property type="entry name" value="Hemogglutn_Mycoplasma"/>
</dbReference>
<gene>
    <name evidence="4" type="primary">pMGA1.9</name>
</gene>
<reference evidence="4" key="2">
    <citation type="submission" date="1997-02" db="EMBL/GenBank/DDBJ databases">
        <authorList>
            <person name="Markham P.F."/>
        </authorList>
    </citation>
    <scope>NUCLEOTIDE SEQUENCE</scope>
    <source>
        <strain evidence="4">S6</strain>
    </source>
</reference>
<protein>
    <submittedName>
        <fullName evidence="4">Haemagglutinin</fullName>
    </submittedName>
</protein>
<dbReference type="PROSITE" id="PS51257">
    <property type="entry name" value="PROKAR_LIPOPROTEIN"/>
    <property type="match status" value="1"/>
</dbReference>
<evidence type="ECO:0000256" key="2">
    <source>
        <dbReference type="SAM" id="SignalP"/>
    </source>
</evidence>
<dbReference type="Pfam" id="PF05692">
    <property type="entry name" value="Myco_haema"/>
    <property type="match status" value="1"/>
</dbReference>
<feature type="region of interest" description="Disordered" evidence="1">
    <location>
        <begin position="30"/>
        <end position="65"/>
    </location>
</feature>
<dbReference type="EMBL" id="U90714">
    <property type="protein sequence ID" value="AAB50154.1"/>
    <property type="molecule type" value="Genomic_DNA"/>
</dbReference>
<feature type="chain" id="PRO_5004156995" evidence="2">
    <location>
        <begin position="23"/>
        <end position="703"/>
    </location>
</feature>
<organism evidence="4">
    <name type="scientific">Mycoplasmoides gallisepticum</name>
    <name type="common">Mycoplasma gallisepticum</name>
    <dbReference type="NCBI Taxonomy" id="2096"/>
    <lineage>
        <taxon>Bacteria</taxon>
        <taxon>Bacillati</taxon>
        <taxon>Mycoplasmatota</taxon>
        <taxon>Mycoplasmoidales</taxon>
        <taxon>Mycoplasmoidaceae</taxon>
        <taxon>Mycoplasmoides</taxon>
    </lineage>
</organism>
<dbReference type="Pfam" id="PF07554">
    <property type="entry name" value="FIVAR"/>
    <property type="match status" value="2"/>
</dbReference>
<feature type="signal peptide" evidence="2">
    <location>
        <begin position="1"/>
        <end position="22"/>
    </location>
</feature>
<evidence type="ECO:0000256" key="1">
    <source>
        <dbReference type="SAM" id="MobiDB-lite"/>
    </source>
</evidence>
<feature type="domain" description="Haemagglutinin Mycoplasma" evidence="3">
    <location>
        <begin position="431"/>
        <end position="699"/>
    </location>
</feature>
<reference evidence="4" key="1">
    <citation type="journal article" date="1994" name="FEBS Lett.">
        <title>The organisation of the multigene family which encodes the major cell surface protein, pMGA, of Mycoplasma gallisepticum.</title>
        <authorList>
            <person name="Markham P.F."/>
            <person name="Glew M.D."/>
            <person name="Sykes J.E."/>
            <person name="Bowden T.R."/>
            <person name="Pollocks T.D."/>
            <person name="Browning G.F."/>
            <person name="Whithear K.G."/>
            <person name="Walker I.D."/>
        </authorList>
    </citation>
    <scope>NUCLEOTIDE SEQUENCE</scope>
    <source>
        <strain evidence="4">S6</strain>
    </source>
</reference>
<feature type="compositionally biased region" description="Polar residues" evidence="1">
    <location>
        <begin position="326"/>
        <end position="344"/>
    </location>
</feature>
<feature type="region of interest" description="Disordered" evidence="1">
    <location>
        <begin position="299"/>
        <end position="367"/>
    </location>
</feature>
<proteinExistence type="predicted"/>
<evidence type="ECO:0000259" key="3">
    <source>
        <dbReference type="Pfam" id="PF05692"/>
    </source>
</evidence>
<accession>O05122</accession>
<dbReference type="AlphaFoldDB" id="O05122"/>
<evidence type="ECO:0000313" key="4">
    <source>
        <dbReference type="EMBL" id="AAB50154.1"/>
    </source>
</evidence>
<feature type="compositionally biased region" description="Polar residues" evidence="1">
    <location>
        <begin position="352"/>
        <end position="367"/>
    </location>
</feature>
<keyword evidence="2" id="KW-0732">Signal</keyword>
<feature type="compositionally biased region" description="Pro residues" evidence="1">
    <location>
        <begin position="35"/>
        <end position="51"/>
    </location>
</feature>
<dbReference type="Gene3D" id="2.60.120.260">
    <property type="entry name" value="Galactose-binding domain-like"/>
    <property type="match status" value="1"/>
</dbReference>
<name>O05122_MYCGL</name>
<sequence>MKRKNILKFVSLLGIGSFVMLAAASCTSATIPTLNPTPNPEPKPDPMPNPPSGGMNGGNTNPGMDTAAQELASAKAALTTLTNRESEKVGLYVDYAKIKADLTSAYTVAKTTSDSSTSTLVQVKTATSKLQTAIDKAASDKQKFEQDHKDLLMPYSELKTTLSQKNATVLLNQPKYSAILNKINSIYAQGEEVVIRTLDPVSGAIPTAASITKVNDEINKAISENQLKPKKDNADAFANYQFFKLDKTKIMGMSTNMMKQPQNYSFVGYSVGVTGMQSGQTTIPNWNFAQRIVWSSGAPRAPLASQTETPQAETPPMSAPQGVEPAQQQGDSSPKQASETQEVSPTPAAEVQAQQADTEQPATSQGTPLTDVSWIYSLSGTDVKYTFTFNYFGPSMAYLYFPYKLVKSDDSVGLQYKLNNNNPVALNFGSETNANGPAASVDNINVAKVNLANLNFGENTIEFSVPMNKVAPMIGNMYITSDVANQGAVYNQIFGNTNSSSDAAATSVTVDMLKGYSLASDWSTVISQYAGNDLTVDNMQKPNEKFYLVGYVGGKSPRTYRESDVTMNVQKSPAVSDTNKRDYIFYVNAPKDGAYSISGVYISGTQNTEIANSWLQFKTGDETNVLQVETPGNNNTEKVASGNWTTKLATFDTARENTKLNPEGKKTLNLKAGLNKIIVNGKDGTGDAPNFGNITFTLMNPSM</sequence>